<evidence type="ECO:0000256" key="4">
    <source>
        <dbReference type="ARBA" id="ARBA00023163"/>
    </source>
</evidence>
<dbReference type="Pfam" id="PF08281">
    <property type="entry name" value="Sigma70_r4_2"/>
    <property type="match status" value="1"/>
</dbReference>
<dbReference type="SUPFAM" id="SSF88946">
    <property type="entry name" value="Sigma2 domain of RNA polymerase sigma factors"/>
    <property type="match status" value="1"/>
</dbReference>
<dbReference type="Gene3D" id="1.10.1740.10">
    <property type="match status" value="1"/>
</dbReference>
<dbReference type="InterPro" id="IPR013325">
    <property type="entry name" value="RNA_pol_sigma_r2"/>
</dbReference>
<dbReference type="RefSeq" id="WP_283897914.1">
    <property type="nucleotide sequence ID" value="NZ_JARWAF010000011.1"/>
</dbReference>
<evidence type="ECO:0000256" key="5">
    <source>
        <dbReference type="SAM" id="MobiDB-lite"/>
    </source>
</evidence>
<comment type="similarity">
    <text evidence="1">Belongs to the sigma-70 factor family. ECF subfamily.</text>
</comment>
<evidence type="ECO:0000256" key="2">
    <source>
        <dbReference type="ARBA" id="ARBA00023015"/>
    </source>
</evidence>
<feature type="compositionally biased region" description="Basic and acidic residues" evidence="5">
    <location>
        <begin position="75"/>
        <end position="85"/>
    </location>
</feature>
<dbReference type="InterPro" id="IPR013249">
    <property type="entry name" value="RNA_pol_sigma70_r4_t2"/>
</dbReference>
<dbReference type="InterPro" id="IPR007627">
    <property type="entry name" value="RNA_pol_sigma70_r2"/>
</dbReference>
<keyword evidence="2" id="KW-0805">Transcription regulation</keyword>
<evidence type="ECO:0000256" key="3">
    <source>
        <dbReference type="ARBA" id="ARBA00023082"/>
    </source>
</evidence>
<dbReference type="Proteomes" id="UP001237194">
    <property type="component" value="Unassembled WGS sequence"/>
</dbReference>
<dbReference type="Pfam" id="PF04542">
    <property type="entry name" value="Sigma70_r2"/>
    <property type="match status" value="1"/>
</dbReference>
<comment type="caution">
    <text evidence="9">The sequence shown here is derived from an EMBL/GenBank/DDBJ whole genome shotgun (WGS) entry which is preliminary data.</text>
</comment>
<name>A0ABT7DC90_9ACTN</name>
<dbReference type="InterPro" id="IPR013324">
    <property type="entry name" value="RNA_pol_sigma_r3/r4-like"/>
</dbReference>
<accession>A0ABT7DC90</accession>
<evidence type="ECO:0000259" key="6">
    <source>
        <dbReference type="Pfam" id="PF04542"/>
    </source>
</evidence>
<dbReference type="InterPro" id="IPR046531">
    <property type="entry name" value="DUF6596"/>
</dbReference>
<dbReference type="Gene3D" id="1.10.10.10">
    <property type="entry name" value="Winged helix-like DNA-binding domain superfamily/Winged helix DNA-binding domain"/>
    <property type="match status" value="1"/>
</dbReference>
<dbReference type="EMBL" id="JARWAF010000011">
    <property type="protein sequence ID" value="MDJ1643434.1"/>
    <property type="molecule type" value="Genomic_DNA"/>
</dbReference>
<feature type="region of interest" description="Disordered" evidence="5">
    <location>
        <begin position="75"/>
        <end position="115"/>
    </location>
</feature>
<evidence type="ECO:0000313" key="10">
    <source>
        <dbReference type="Proteomes" id="UP001237194"/>
    </source>
</evidence>
<dbReference type="Pfam" id="PF20239">
    <property type="entry name" value="DUF6596"/>
    <property type="match status" value="1"/>
</dbReference>
<evidence type="ECO:0000259" key="8">
    <source>
        <dbReference type="Pfam" id="PF20239"/>
    </source>
</evidence>
<dbReference type="PANTHER" id="PTHR47756:SF2">
    <property type="entry name" value="BLL6612 PROTEIN"/>
    <property type="match status" value="1"/>
</dbReference>
<reference evidence="9 10" key="1">
    <citation type="submission" date="2023-04" db="EMBL/GenBank/DDBJ databases">
        <title>A novel species of the genus Streptomyces: Streptomyces pakalii sp. nov. isolated from a Mexican soil jungle.</title>
        <authorList>
            <person name="Chavez-Hernandez M.A."/>
            <person name="Ortiz-Alvarez J."/>
            <person name="Villa-Tanaca L."/>
            <person name="Hernandez-Rodriguez C."/>
        </authorList>
    </citation>
    <scope>NUCLEOTIDE SEQUENCE [LARGE SCALE GENOMIC DNA]</scope>
    <source>
        <strain evidence="9 10">ENCB-J15</strain>
    </source>
</reference>
<dbReference type="InterPro" id="IPR036388">
    <property type="entry name" value="WH-like_DNA-bd_sf"/>
</dbReference>
<dbReference type="SUPFAM" id="SSF88659">
    <property type="entry name" value="Sigma3 and sigma4 domains of RNA polymerase sigma factors"/>
    <property type="match status" value="1"/>
</dbReference>
<protein>
    <submittedName>
        <fullName evidence="9">Sigma factor</fullName>
    </submittedName>
</protein>
<feature type="domain" description="RNA polymerase sigma-70 region 2" evidence="6">
    <location>
        <begin position="11"/>
        <end position="76"/>
    </location>
</feature>
<gene>
    <name evidence="9" type="ORF">P5W92_23930</name>
</gene>
<dbReference type="PANTHER" id="PTHR47756">
    <property type="entry name" value="BLL6612 PROTEIN-RELATED"/>
    <property type="match status" value="1"/>
</dbReference>
<proteinExistence type="inferred from homology"/>
<feature type="domain" description="RNA polymerase sigma factor 70 region 4 type 2" evidence="7">
    <location>
        <begin position="125"/>
        <end position="175"/>
    </location>
</feature>
<organism evidence="9 10">
    <name type="scientific">Streptomyces pakalii</name>
    <dbReference type="NCBI Taxonomy" id="3036494"/>
    <lineage>
        <taxon>Bacteria</taxon>
        <taxon>Bacillati</taxon>
        <taxon>Actinomycetota</taxon>
        <taxon>Actinomycetes</taxon>
        <taxon>Kitasatosporales</taxon>
        <taxon>Streptomycetaceae</taxon>
        <taxon>Streptomyces</taxon>
    </lineage>
</organism>
<sequence length="434" mass="46929">MGRATDDIEDLLRRHAPQVLGALVRRYGHFDPAEDSVQEALIAAAEQWPRDGIPDNPRGWLIRVASRRLTDRLRSDEARRRREETAAALTPADAFVAPPPGEGPAGTGPSGLGRAPSEDDTLTLLFLCCHPALSPAAQIALTLRAVGGLTTAEIARAHLVPEATMAQRISRAKRAVRGTQFRQPDARDRDQRLAAVLQVLYLIFNEGYTATAGPDLHRTDLAREAIRLTRAVRRLLPREGRVTGLLALMVLTEARTPARTGPDGELIPLDEQDRALWDRTAVAEGTALAEEALTQGPAGDYQLQAAIAALHDEAERAEDTDWPQILALYDLLVRRSPDPAAALGRAVAVAMVRGPRAGLAEVEALAETAGTAGASGTAGQRNHRLDAVRAHLLERAGDMAAARTAYRAAADATLSEPEARYLRMRADRLDRLDR</sequence>
<evidence type="ECO:0000313" key="9">
    <source>
        <dbReference type="EMBL" id="MDJ1643434.1"/>
    </source>
</evidence>
<evidence type="ECO:0000256" key="1">
    <source>
        <dbReference type="ARBA" id="ARBA00010641"/>
    </source>
</evidence>
<feature type="domain" description="DUF6596" evidence="8">
    <location>
        <begin position="192"/>
        <end position="292"/>
    </location>
</feature>
<keyword evidence="4" id="KW-0804">Transcription</keyword>
<keyword evidence="3" id="KW-0731">Sigma factor</keyword>
<evidence type="ECO:0000259" key="7">
    <source>
        <dbReference type="Pfam" id="PF08281"/>
    </source>
</evidence>
<keyword evidence="10" id="KW-1185">Reference proteome</keyword>